<evidence type="ECO:0000256" key="3">
    <source>
        <dbReference type="ARBA" id="ARBA00022777"/>
    </source>
</evidence>
<dbReference type="Pfam" id="PF01513">
    <property type="entry name" value="NAD_kinase"/>
    <property type="match status" value="1"/>
</dbReference>
<keyword evidence="8" id="KW-0963">Cytoplasm</keyword>
<dbReference type="EC" id="2.7.1.23" evidence="8"/>
<reference evidence="10" key="3">
    <citation type="submission" date="2020-01" db="EMBL/GenBank/DDBJ databases">
        <authorList>
            <person name="Cousin F.J."/>
            <person name="Le Guellec R."/>
            <person name="Cretenet M."/>
        </authorList>
    </citation>
    <scope>NUCLEOTIDE SEQUENCE</scope>
    <source>
        <strain evidence="10">UCMA 15228</strain>
    </source>
</reference>
<dbReference type="EMBL" id="CP029684">
    <property type="protein sequence ID" value="QAS69055.1"/>
    <property type="molecule type" value="Genomic_DNA"/>
</dbReference>
<evidence type="ECO:0000256" key="8">
    <source>
        <dbReference type="HAMAP-Rule" id="MF_00361"/>
    </source>
</evidence>
<proteinExistence type="inferred from homology"/>
<dbReference type="HAMAP" id="MF_00361">
    <property type="entry name" value="NAD_kinase"/>
    <property type="match status" value="1"/>
</dbReference>
<dbReference type="SUPFAM" id="SSF111331">
    <property type="entry name" value="NAD kinase/diacylglycerol kinase-like"/>
    <property type="match status" value="1"/>
</dbReference>
<keyword evidence="4 8" id="KW-0067">ATP-binding</keyword>
<comment type="similarity">
    <text evidence="8">Belongs to the NAD kinase family.</text>
</comment>
<dbReference type="Gene3D" id="3.40.50.10330">
    <property type="entry name" value="Probable inorganic polyphosphate/atp-NAD kinase, domain 1"/>
    <property type="match status" value="1"/>
</dbReference>
<organism evidence="9 12">
    <name type="scientific">Oenococcus sicerae</name>
    <dbReference type="NCBI Taxonomy" id="2203724"/>
    <lineage>
        <taxon>Bacteria</taxon>
        <taxon>Bacillati</taxon>
        <taxon>Bacillota</taxon>
        <taxon>Bacilli</taxon>
        <taxon>Lactobacillales</taxon>
        <taxon>Lactobacillaceae</taxon>
        <taxon>Oenococcus</taxon>
    </lineage>
</organism>
<keyword evidence="3 8" id="KW-0418">Kinase</keyword>
<comment type="caution">
    <text evidence="8">Lacks conserved residue(s) required for the propagation of feature annotation.</text>
</comment>
<dbReference type="EMBL" id="SDWY01000001">
    <property type="protein sequence ID" value="MDN6899904.1"/>
    <property type="molecule type" value="Genomic_DNA"/>
</dbReference>
<dbReference type="PANTHER" id="PTHR20275">
    <property type="entry name" value="NAD KINASE"/>
    <property type="match status" value="1"/>
</dbReference>
<keyword evidence="5 8" id="KW-0521">NADP</keyword>
<evidence type="ECO:0000256" key="6">
    <source>
        <dbReference type="ARBA" id="ARBA00023027"/>
    </source>
</evidence>
<feature type="binding site" evidence="8">
    <location>
        <begin position="124"/>
        <end position="125"/>
    </location>
    <ligand>
        <name>NAD(+)</name>
        <dbReference type="ChEBI" id="CHEBI:57540"/>
    </ligand>
</feature>
<evidence type="ECO:0000256" key="4">
    <source>
        <dbReference type="ARBA" id="ARBA00022840"/>
    </source>
</evidence>
<dbReference type="GO" id="GO:0019674">
    <property type="term" value="P:NAD+ metabolic process"/>
    <property type="evidence" value="ECO:0007669"/>
    <property type="project" value="InterPro"/>
</dbReference>
<dbReference type="AlphaFoldDB" id="A0AAJ1VNJ8"/>
<evidence type="ECO:0000313" key="9">
    <source>
        <dbReference type="EMBL" id="MDN6899904.1"/>
    </source>
</evidence>
<name>A0AAJ1VNJ8_9LACO</name>
<sequence length="267" mass="29641">MEVMNVCLFPNDKPQSLEVAQALKEKLAKIAVNVTDQHPDIVISIGGDGTFLSAVQQFSNQLSTIRFVGVHTGHLGFYSDWLVSEIDTLVERIADDQGQTVNYPLMEGRVHYADGQVAQVLALNEMILNRITNSLSLDVYIDDLLFEKFRGDGLCISTPAGSSGYNKSLSGALIDPDFSALQMTEIASINNRVYRTLGSPIIISAGTKIRIVPELGNSTINYDSYQLPHSEYEEIIFEICKQPLKMANLKQISFWQRVKNSFIGEDC</sequence>
<evidence type="ECO:0000256" key="5">
    <source>
        <dbReference type="ARBA" id="ARBA00022857"/>
    </source>
</evidence>
<dbReference type="InterPro" id="IPR002504">
    <property type="entry name" value="NADK"/>
</dbReference>
<dbReference type="Proteomes" id="UP000286907">
    <property type="component" value="Chromosome"/>
</dbReference>
<dbReference type="InterPro" id="IPR016064">
    <property type="entry name" value="NAD/diacylglycerol_kinase_sf"/>
</dbReference>
<evidence type="ECO:0000313" key="10">
    <source>
        <dbReference type="EMBL" id="QAS69055.1"/>
    </source>
</evidence>
<dbReference type="GO" id="GO:0006741">
    <property type="term" value="P:NADP+ biosynthetic process"/>
    <property type="evidence" value="ECO:0007669"/>
    <property type="project" value="UniProtKB-UniRule"/>
</dbReference>
<reference evidence="9" key="2">
    <citation type="submission" date="2019-01" db="EMBL/GenBank/DDBJ databases">
        <title>Oenococcus sicerae UCMA17102.</title>
        <authorList>
            <person name="Cousin F.J."/>
            <person name="Le Guellec R."/>
            <person name="Cretenet M."/>
        </authorList>
    </citation>
    <scope>NUCLEOTIDE SEQUENCE</scope>
    <source>
        <strain evidence="9">UCMA17102</strain>
    </source>
</reference>
<feature type="binding site" evidence="8">
    <location>
        <position position="150"/>
    </location>
    <ligand>
        <name>NAD(+)</name>
        <dbReference type="ChEBI" id="CHEBI:57540"/>
    </ligand>
</feature>
<dbReference type="GO" id="GO:0005737">
    <property type="term" value="C:cytoplasm"/>
    <property type="evidence" value="ECO:0007669"/>
    <property type="project" value="UniProtKB-SubCell"/>
</dbReference>
<keyword evidence="6 8" id="KW-0520">NAD</keyword>
<dbReference type="Proteomes" id="UP001167919">
    <property type="component" value="Unassembled WGS sequence"/>
</dbReference>
<dbReference type="NCBIfam" id="NF003424">
    <property type="entry name" value="PRK04885.1"/>
    <property type="match status" value="1"/>
</dbReference>
<feature type="binding site" evidence="8">
    <location>
        <begin position="163"/>
        <end position="168"/>
    </location>
    <ligand>
        <name>NAD(+)</name>
        <dbReference type="ChEBI" id="CHEBI:57540"/>
    </ligand>
</feature>
<dbReference type="Pfam" id="PF20143">
    <property type="entry name" value="NAD_kinase_C"/>
    <property type="match status" value="1"/>
</dbReference>
<dbReference type="GO" id="GO:0005524">
    <property type="term" value="F:ATP binding"/>
    <property type="evidence" value="ECO:0007669"/>
    <property type="project" value="UniProtKB-KW"/>
</dbReference>
<evidence type="ECO:0000256" key="1">
    <source>
        <dbReference type="ARBA" id="ARBA00022679"/>
    </source>
</evidence>
<accession>A0AAJ1VNJ8</accession>
<feature type="binding site" evidence="8">
    <location>
        <position position="187"/>
    </location>
    <ligand>
        <name>NAD(+)</name>
        <dbReference type="ChEBI" id="CHEBI:57540"/>
    </ligand>
</feature>
<comment type="cofactor">
    <cofactor evidence="8">
        <name>a divalent metal cation</name>
        <dbReference type="ChEBI" id="CHEBI:60240"/>
    </cofactor>
</comment>
<comment type="subcellular location">
    <subcellularLocation>
        <location evidence="8">Cytoplasm</location>
    </subcellularLocation>
</comment>
<keyword evidence="2 8" id="KW-0547">Nucleotide-binding</keyword>
<evidence type="ECO:0000256" key="7">
    <source>
        <dbReference type="ARBA" id="ARBA00047925"/>
    </source>
</evidence>
<evidence type="ECO:0000313" key="12">
    <source>
        <dbReference type="Proteomes" id="UP001167919"/>
    </source>
</evidence>
<keyword evidence="1 8" id="KW-0808">Transferase</keyword>
<feature type="binding site" evidence="8">
    <location>
        <begin position="48"/>
        <end position="49"/>
    </location>
    <ligand>
        <name>NAD(+)</name>
        <dbReference type="ChEBI" id="CHEBI:57540"/>
    </ligand>
</feature>
<reference evidence="10 11" key="1">
    <citation type="journal article" date="2019" name="Syst. Appl. Microbiol.">
        <title>Oenococcus sicerae sp. nov., isolated from French cider.</title>
        <authorList>
            <person name="Cousin F.J."/>
            <person name="Le Guellec R."/>
            <person name="Chagnot C."/>
            <person name="Goux D."/>
            <person name="Dalmasso M."/>
            <person name="Laplace J.M."/>
            <person name="Cretenet M."/>
        </authorList>
    </citation>
    <scope>NUCLEOTIDE SEQUENCE [LARGE SCALE GENOMIC DNA]</scope>
    <source>
        <strain evidence="10 11">UCMA 15228</strain>
    </source>
</reference>
<dbReference type="Gene3D" id="2.60.200.30">
    <property type="entry name" value="Probable inorganic polyphosphate/atp-NAD kinase, domain 2"/>
    <property type="match status" value="1"/>
</dbReference>
<dbReference type="GO" id="GO:0051287">
    <property type="term" value="F:NAD binding"/>
    <property type="evidence" value="ECO:0007669"/>
    <property type="project" value="UniProtKB-ARBA"/>
</dbReference>
<feature type="binding site" evidence="8">
    <location>
        <position position="152"/>
    </location>
    <ligand>
        <name>NAD(+)</name>
        <dbReference type="ChEBI" id="CHEBI:57540"/>
    </ligand>
</feature>
<dbReference type="PANTHER" id="PTHR20275:SF0">
    <property type="entry name" value="NAD KINASE"/>
    <property type="match status" value="1"/>
</dbReference>
<comment type="function">
    <text evidence="8">Involved in the regulation of the intracellular balance of NAD and NADP, and is a key enzyme in the biosynthesis of NADP. Catalyzes specifically the phosphorylation on 2'-hydroxyl of the adenosine moiety of NAD to yield NADP.</text>
</comment>
<keyword evidence="11" id="KW-1185">Reference proteome</keyword>
<protein>
    <recommendedName>
        <fullName evidence="8">NAD kinase</fullName>
        <ecNumber evidence="8">2.7.1.23</ecNumber>
    </recommendedName>
    <alternativeName>
        <fullName evidence="8">ATP-dependent NAD kinase</fullName>
    </alternativeName>
</protein>
<dbReference type="InterPro" id="IPR017437">
    <property type="entry name" value="ATP-NAD_kinase_PpnK-typ_C"/>
</dbReference>
<gene>
    <name evidence="8" type="primary">nadK</name>
    <name evidence="10" type="ORF">DLJ48_00150</name>
    <name evidence="9" type="ORF">EVC35_02640</name>
</gene>
<feature type="binding site" evidence="8">
    <location>
        <position position="160"/>
    </location>
    <ligand>
        <name>NAD(+)</name>
        <dbReference type="ChEBI" id="CHEBI:57540"/>
    </ligand>
</feature>
<dbReference type="GO" id="GO:0046872">
    <property type="term" value="F:metal ion binding"/>
    <property type="evidence" value="ECO:0007669"/>
    <property type="project" value="UniProtKB-UniRule"/>
</dbReference>
<evidence type="ECO:0000313" key="11">
    <source>
        <dbReference type="Proteomes" id="UP000286907"/>
    </source>
</evidence>
<dbReference type="InterPro" id="IPR017438">
    <property type="entry name" value="ATP-NAD_kinase_N"/>
</dbReference>
<dbReference type="GO" id="GO:0003951">
    <property type="term" value="F:NAD+ kinase activity"/>
    <property type="evidence" value="ECO:0007669"/>
    <property type="project" value="UniProtKB-UniRule"/>
</dbReference>
<feature type="active site" description="Proton acceptor" evidence="8">
    <location>
        <position position="48"/>
    </location>
</feature>
<comment type="catalytic activity">
    <reaction evidence="7 8">
        <text>NAD(+) + ATP = ADP + NADP(+) + H(+)</text>
        <dbReference type="Rhea" id="RHEA:18629"/>
        <dbReference type="ChEBI" id="CHEBI:15378"/>
        <dbReference type="ChEBI" id="CHEBI:30616"/>
        <dbReference type="ChEBI" id="CHEBI:57540"/>
        <dbReference type="ChEBI" id="CHEBI:58349"/>
        <dbReference type="ChEBI" id="CHEBI:456216"/>
        <dbReference type="EC" id="2.7.1.23"/>
    </reaction>
</comment>
<evidence type="ECO:0000256" key="2">
    <source>
        <dbReference type="ARBA" id="ARBA00022741"/>
    </source>
</evidence>